<evidence type="ECO:0000313" key="3">
    <source>
        <dbReference type="Proteomes" id="UP000182652"/>
    </source>
</evidence>
<dbReference type="Gene3D" id="3.20.20.190">
    <property type="entry name" value="Phosphatidylinositol (PI) phosphodiesterase"/>
    <property type="match status" value="1"/>
</dbReference>
<dbReference type="InterPro" id="IPR017946">
    <property type="entry name" value="PLC-like_Pdiesterase_TIM-brl"/>
</dbReference>
<dbReference type="STRING" id="156980.SAMN04489745_0429"/>
<keyword evidence="3" id="KW-1185">Reference proteome</keyword>
<sequence length="264" mass="29024">MTTKEYFENPRGPGKPLVLAHRGYCRGALDGVRLEGLENTLESFRAAQELGVAHLETDVRLTADGEIICFHDPILDRITDRTGAVERLSWEEVRQAKVRGRVPVARLADVVDLLPQARFNIDVKDAAAARPLAALIEEKNLQDRVLVASFSDGSRKAVTSRVAWPVAGSAGQATTAAFLLGRFLPEKIAAALVSDVDAFQVPENFGKIPVVTQDFVDRAHALGKQVHVWTVNDEVDMRRLLDLGVDGIVTDRPDLALRVVDERF</sequence>
<name>A0A1H4JWZ3_9MICC</name>
<dbReference type="EMBL" id="FNSN01000003">
    <property type="protein sequence ID" value="SEB50693.1"/>
    <property type="molecule type" value="Genomic_DNA"/>
</dbReference>
<reference evidence="2 3" key="1">
    <citation type="submission" date="2016-10" db="EMBL/GenBank/DDBJ databases">
        <authorList>
            <person name="de Groot N.N."/>
        </authorList>
    </citation>
    <scope>NUCLEOTIDE SEQUENCE [LARGE SCALE GENOMIC DNA]</scope>
    <source>
        <strain evidence="2 3">DSM 10495</strain>
    </source>
</reference>
<dbReference type="GO" id="GO:0008081">
    <property type="term" value="F:phosphoric diester hydrolase activity"/>
    <property type="evidence" value="ECO:0007669"/>
    <property type="project" value="InterPro"/>
</dbReference>
<dbReference type="PANTHER" id="PTHR46211:SF14">
    <property type="entry name" value="GLYCEROPHOSPHODIESTER PHOSPHODIESTERASE"/>
    <property type="match status" value="1"/>
</dbReference>
<proteinExistence type="predicted"/>
<evidence type="ECO:0000259" key="1">
    <source>
        <dbReference type="PROSITE" id="PS51704"/>
    </source>
</evidence>
<dbReference type="InterPro" id="IPR030395">
    <property type="entry name" value="GP_PDE_dom"/>
</dbReference>
<dbReference type="PANTHER" id="PTHR46211">
    <property type="entry name" value="GLYCEROPHOSPHORYL DIESTER PHOSPHODIESTERASE"/>
    <property type="match status" value="1"/>
</dbReference>
<dbReference type="AlphaFoldDB" id="A0A1H4JWZ3"/>
<feature type="domain" description="GP-PDE" evidence="1">
    <location>
        <begin position="16"/>
        <end position="260"/>
    </location>
</feature>
<gene>
    <name evidence="2" type="ORF">SAMN04489745_0429</name>
</gene>
<dbReference type="Pfam" id="PF03009">
    <property type="entry name" value="GDPD"/>
    <property type="match status" value="1"/>
</dbReference>
<dbReference type="Proteomes" id="UP000182652">
    <property type="component" value="Unassembled WGS sequence"/>
</dbReference>
<dbReference type="PROSITE" id="PS51704">
    <property type="entry name" value="GP_PDE"/>
    <property type="match status" value="1"/>
</dbReference>
<protein>
    <submittedName>
        <fullName evidence="2">Glycerophosphoryl diester phosphodiesterase</fullName>
    </submittedName>
</protein>
<organism evidence="2 3">
    <name type="scientific">Arthrobacter woluwensis</name>
    <dbReference type="NCBI Taxonomy" id="156980"/>
    <lineage>
        <taxon>Bacteria</taxon>
        <taxon>Bacillati</taxon>
        <taxon>Actinomycetota</taxon>
        <taxon>Actinomycetes</taxon>
        <taxon>Micrococcales</taxon>
        <taxon>Micrococcaceae</taxon>
        <taxon>Arthrobacter</taxon>
    </lineage>
</organism>
<accession>A0A1H4JWZ3</accession>
<dbReference type="GO" id="GO:0006629">
    <property type="term" value="P:lipid metabolic process"/>
    <property type="evidence" value="ECO:0007669"/>
    <property type="project" value="InterPro"/>
</dbReference>
<dbReference type="RefSeq" id="WP_074783940.1">
    <property type="nucleotide sequence ID" value="NZ_FNSN01000003.1"/>
</dbReference>
<dbReference type="SUPFAM" id="SSF51695">
    <property type="entry name" value="PLC-like phosphodiesterases"/>
    <property type="match status" value="1"/>
</dbReference>
<evidence type="ECO:0000313" key="2">
    <source>
        <dbReference type="EMBL" id="SEB50693.1"/>
    </source>
</evidence>